<comment type="cofactor">
    <cofactor evidence="1">
        <name>FAD</name>
        <dbReference type="ChEBI" id="CHEBI:57692"/>
    </cofactor>
</comment>
<dbReference type="PANTHER" id="PTHR42913:SF3">
    <property type="entry name" value="64 KDA MITOCHONDRIAL NADH DEHYDROGENASE (EUROFUNG)"/>
    <property type="match status" value="1"/>
</dbReference>
<accession>A0ABR5Q6P1</accession>
<dbReference type="PRINTS" id="PR00411">
    <property type="entry name" value="PNDRDTASEI"/>
</dbReference>
<evidence type="ECO:0000256" key="1">
    <source>
        <dbReference type="ARBA" id="ARBA00001974"/>
    </source>
</evidence>
<reference evidence="7 8" key="1">
    <citation type="journal article" date="2015" name="Genome Announc.">
        <title>Expanding the biotechnology potential of lactobacilli through comparative genomics of 213 strains and associated genera.</title>
        <authorList>
            <person name="Sun Z."/>
            <person name="Harris H.M."/>
            <person name="McCann A."/>
            <person name="Guo C."/>
            <person name="Argimon S."/>
            <person name="Zhang W."/>
            <person name="Yang X."/>
            <person name="Jeffery I.B."/>
            <person name="Cooney J.C."/>
            <person name="Kagawa T.F."/>
            <person name="Liu W."/>
            <person name="Song Y."/>
            <person name="Salvetti E."/>
            <person name="Wrobel A."/>
            <person name="Rasinkangas P."/>
            <person name="Parkhill J."/>
            <person name="Rea M.C."/>
            <person name="O'Sullivan O."/>
            <person name="Ritari J."/>
            <person name="Douillard F.P."/>
            <person name="Paul Ross R."/>
            <person name="Yang R."/>
            <person name="Briner A.E."/>
            <person name="Felis G.E."/>
            <person name="de Vos W.M."/>
            <person name="Barrangou R."/>
            <person name="Klaenhammer T.R."/>
            <person name="Caufield P.W."/>
            <person name="Cui Y."/>
            <person name="Zhang H."/>
            <person name="O'Toole P.W."/>
        </authorList>
    </citation>
    <scope>NUCLEOTIDE SEQUENCE [LARGE SCALE GENOMIC DNA]</scope>
    <source>
        <strain evidence="7 8">DSM 26202</strain>
    </source>
</reference>
<keyword evidence="8" id="KW-1185">Reference proteome</keyword>
<evidence type="ECO:0000256" key="3">
    <source>
        <dbReference type="ARBA" id="ARBA00022630"/>
    </source>
</evidence>
<keyword evidence="4" id="KW-0274">FAD</keyword>
<dbReference type="Proteomes" id="UP000051884">
    <property type="component" value="Unassembled WGS sequence"/>
</dbReference>
<dbReference type="InterPro" id="IPR036188">
    <property type="entry name" value="FAD/NAD-bd_sf"/>
</dbReference>
<dbReference type="Pfam" id="PF07992">
    <property type="entry name" value="Pyr_redox_2"/>
    <property type="match status" value="1"/>
</dbReference>
<dbReference type="SUPFAM" id="SSF51905">
    <property type="entry name" value="FAD/NAD(P)-binding domain"/>
    <property type="match status" value="2"/>
</dbReference>
<sequence>MTNMAKVVVLGGGYAGLRAIKVLIDKAPKDTQLVLVSDTRIHTEKTNIHEVAAGTTAPASISFDVAEVAKPQRVKFILDTVTGIDLENKTVALKGDAEPLSYDYVIIALGFRSETFGISGAEENALPLTTLDQASAVATHIENQIKHYQESQDPNDLKVIVCGAGFTGIELLGELIHSTRQWAKKYNTPNVELYCVEASTNILPMFDQGLADFAVDYLKRNGVQFLLGAKISGVEDGKVVYQKDEEQQEVTGNSIVWTVGVGGSHVMDDPAFSSKRGRSITQDDLSLNADHPEVFVVGDVAAIMNPENNRPWPTTAQVALKSAAHAAENVANLISGGSATPFVFHSLGTVASLGRTQAIGEVSMGGKQVKLKGYPASALKKVIVDRSLYFDNGVSGILKHGRFDVWH</sequence>
<comment type="caution">
    <text evidence="7">The sequence shown here is derived from an EMBL/GenBank/DDBJ whole genome shotgun (WGS) entry which is preliminary data.</text>
</comment>
<keyword evidence="5" id="KW-0560">Oxidoreductase</keyword>
<gene>
    <name evidence="7" type="ORF">IV59_GL001828</name>
</gene>
<organism evidence="7 8">
    <name type="scientific">Paucilactobacillus hokkaidonensis</name>
    <dbReference type="NCBI Taxonomy" id="1193095"/>
    <lineage>
        <taxon>Bacteria</taxon>
        <taxon>Bacillati</taxon>
        <taxon>Bacillota</taxon>
        <taxon>Bacilli</taxon>
        <taxon>Lactobacillales</taxon>
        <taxon>Lactobacillaceae</taxon>
        <taxon>Paucilactobacillus</taxon>
    </lineage>
</organism>
<dbReference type="EMBL" id="JQCH01000005">
    <property type="protein sequence ID" value="KRO10432.1"/>
    <property type="molecule type" value="Genomic_DNA"/>
</dbReference>
<evidence type="ECO:0000313" key="8">
    <source>
        <dbReference type="Proteomes" id="UP000051884"/>
    </source>
</evidence>
<protein>
    <submittedName>
        <fullName evidence="7">NADH dehydrogenase, FAD-containing subunit</fullName>
    </submittedName>
</protein>
<feature type="domain" description="FAD/NAD(P)-binding" evidence="6">
    <location>
        <begin position="6"/>
        <end position="323"/>
    </location>
</feature>
<name>A0ABR5Q6P1_9LACO</name>
<evidence type="ECO:0000313" key="7">
    <source>
        <dbReference type="EMBL" id="KRO10432.1"/>
    </source>
</evidence>
<evidence type="ECO:0000256" key="2">
    <source>
        <dbReference type="ARBA" id="ARBA00005272"/>
    </source>
</evidence>
<comment type="similarity">
    <text evidence="2">Belongs to the NADH dehydrogenase family.</text>
</comment>
<dbReference type="InterPro" id="IPR051169">
    <property type="entry name" value="NADH-Q_oxidoreductase"/>
</dbReference>
<keyword evidence="3" id="KW-0285">Flavoprotein</keyword>
<evidence type="ECO:0000256" key="5">
    <source>
        <dbReference type="ARBA" id="ARBA00023002"/>
    </source>
</evidence>
<dbReference type="InterPro" id="IPR023753">
    <property type="entry name" value="FAD/NAD-binding_dom"/>
</dbReference>
<proteinExistence type="inferred from homology"/>
<evidence type="ECO:0000256" key="4">
    <source>
        <dbReference type="ARBA" id="ARBA00022827"/>
    </source>
</evidence>
<evidence type="ECO:0000259" key="6">
    <source>
        <dbReference type="Pfam" id="PF07992"/>
    </source>
</evidence>
<dbReference type="PRINTS" id="PR00368">
    <property type="entry name" value="FADPNR"/>
</dbReference>
<dbReference type="PANTHER" id="PTHR42913">
    <property type="entry name" value="APOPTOSIS-INDUCING FACTOR 1"/>
    <property type="match status" value="1"/>
</dbReference>
<dbReference type="Gene3D" id="3.50.50.100">
    <property type="match status" value="1"/>
</dbReference>